<dbReference type="OMA" id="SPTWQYF"/>
<comment type="caution">
    <text evidence="3">The sequence shown here is derived from an EMBL/GenBank/DDBJ whole genome shotgun (WGS) entry which is preliminary data.</text>
</comment>
<dbReference type="Proteomes" id="UP000005426">
    <property type="component" value="Unassembled WGS sequence"/>
</dbReference>
<evidence type="ECO:0000259" key="2">
    <source>
        <dbReference type="Pfam" id="PF26640"/>
    </source>
</evidence>
<dbReference type="OrthoDB" id="20872at2759"/>
<dbReference type="InterPro" id="IPR010730">
    <property type="entry name" value="HET"/>
</dbReference>
<gene>
    <name evidence="3" type="ORF">TRIATDRAFT_51065</name>
</gene>
<protein>
    <submittedName>
        <fullName evidence="3">Uncharacterized protein</fullName>
    </submittedName>
</protein>
<feature type="domain" description="DUF8212" evidence="2">
    <location>
        <begin position="227"/>
        <end position="253"/>
    </location>
</feature>
<dbReference type="PANTHER" id="PTHR10622">
    <property type="entry name" value="HET DOMAIN-CONTAINING PROTEIN"/>
    <property type="match status" value="1"/>
</dbReference>
<dbReference type="eggNOG" id="KOG0504">
    <property type="taxonomic scope" value="Eukaryota"/>
</dbReference>
<feature type="domain" description="Heterokaryon incompatibility" evidence="1">
    <location>
        <begin position="22"/>
        <end position="111"/>
    </location>
</feature>
<dbReference type="InterPro" id="IPR058525">
    <property type="entry name" value="DUF8212"/>
</dbReference>
<sequence>MLLLNTKSQDLEVFATNEEVRYAILSHTWGSEEVTLALFLAKDKRTDSKGWDKIRRSCEVAARLGFDYIWIDTCCIDKKSSSELSEAINSMFQWYEKAGVCIAYLEDVSSADDPTKDGSQFAKCRWFSRGWTLQELIAPPELHFYSQEWELIGTRTSLQEAITRVSLIPAVILHTSGQGQSLDDCSIAEKMSWAANRQTTRPEDMAYCLLGLFDINMPLLYGEGRVKAFKRLQEEIIKSTNDDSIYAWRYPQELSERQHFWGLLAESPAAFGHQGAANDLSFQLLRYLTRSSNYVAAVSSRGLDVELALTPHPRDESGTIFIAVLDCDMGRDEVSHELTPAIILQKTQWHNDTEYVRIRTDHLLMVSMNLMKFAKDLKRYRLGYDRLSEAQPRQIFVPHNLSTRRSPRGILFHPEVVPLYHDKPFMIGVLSNDSDWFFDEPQKTPSDASGTFVLSFDPDSDLGATEPAQPTKLGSLELEIKQYGGWNSWRTYLVIGLEPHPPNPFGTPSLYTVPWYAFVKKDKVAAGQLDDVLVREDREMEHKLLNEVLRVEFDLESRHSRLHYNVVLKLREAIKESRR</sequence>
<dbReference type="Pfam" id="PF26640">
    <property type="entry name" value="DUF8212"/>
    <property type="match status" value="1"/>
</dbReference>
<dbReference type="EMBL" id="ABDG02000015">
    <property type="protein sequence ID" value="EHK49888.1"/>
    <property type="molecule type" value="Genomic_DNA"/>
</dbReference>
<dbReference type="PANTHER" id="PTHR10622:SF12">
    <property type="entry name" value="HET DOMAIN-CONTAINING PROTEIN"/>
    <property type="match status" value="1"/>
</dbReference>
<reference evidence="3 4" key="1">
    <citation type="journal article" date="2011" name="Genome Biol.">
        <title>Comparative genome sequence analysis underscores mycoparasitism as the ancestral life style of Trichoderma.</title>
        <authorList>
            <person name="Kubicek C.P."/>
            <person name="Herrera-Estrella A."/>
            <person name="Seidl-Seiboth V."/>
            <person name="Martinez D.A."/>
            <person name="Druzhinina I.S."/>
            <person name="Thon M."/>
            <person name="Zeilinger S."/>
            <person name="Casas-Flores S."/>
            <person name="Horwitz B.A."/>
            <person name="Mukherjee P.K."/>
            <person name="Mukherjee M."/>
            <person name="Kredics L."/>
            <person name="Alcaraz L.D."/>
            <person name="Aerts A."/>
            <person name="Antal Z."/>
            <person name="Atanasova L."/>
            <person name="Cervantes-Badillo M.G."/>
            <person name="Challacombe J."/>
            <person name="Chertkov O."/>
            <person name="McCluskey K."/>
            <person name="Coulpier F."/>
            <person name="Deshpande N."/>
            <person name="von Doehren H."/>
            <person name="Ebbole D.J."/>
            <person name="Esquivel-Naranjo E.U."/>
            <person name="Fekete E."/>
            <person name="Flipphi M."/>
            <person name="Glaser F."/>
            <person name="Gomez-Rodriguez E.Y."/>
            <person name="Gruber S."/>
            <person name="Han C."/>
            <person name="Henrissat B."/>
            <person name="Hermosa R."/>
            <person name="Hernandez-Onate M."/>
            <person name="Karaffa L."/>
            <person name="Kosti I."/>
            <person name="Le Crom S."/>
            <person name="Lindquist E."/>
            <person name="Lucas S."/>
            <person name="Luebeck M."/>
            <person name="Luebeck P.S."/>
            <person name="Margeot A."/>
            <person name="Metz B."/>
            <person name="Misra M."/>
            <person name="Nevalainen H."/>
            <person name="Omann M."/>
            <person name="Packer N."/>
            <person name="Perrone G."/>
            <person name="Uresti-Rivera E.E."/>
            <person name="Salamov A."/>
            <person name="Schmoll M."/>
            <person name="Seiboth B."/>
            <person name="Shapiro H."/>
            <person name="Sukno S."/>
            <person name="Tamayo-Ramos J.A."/>
            <person name="Tisch D."/>
            <person name="Wiest A."/>
            <person name="Wilkinson H.H."/>
            <person name="Zhang M."/>
            <person name="Coutinho P.M."/>
            <person name="Kenerley C.M."/>
            <person name="Monte E."/>
            <person name="Baker S.E."/>
            <person name="Grigoriev I.V."/>
        </authorList>
    </citation>
    <scope>NUCLEOTIDE SEQUENCE [LARGE SCALE GENOMIC DNA]</scope>
    <source>
        <strain evidence="4">ATCC 20476 / IMI 206040</strain>
    </source>
</reference>
<dbReference type="HOGENOM" id="CLU_031398_0_0_1"/>
<evidence type="ECO:0000313" key="3">
    <source>
        <dbReference type="EMBL" id="EHK49888.1"/>
    </source>
</evidence>
<evidence type="ECO:0000313" key="4">
    <source>
        <dbReference type="Proteomes" id="UP000005426"/>
    </source>
</evidence>
<dbReference type="STRING" id="452589.G9NGZ1"/>
<dbReference type="AlphaFoldDB" id="G9NGZ1"/>
<organism evidence="3 4">
    <name type="scientific">Hypocrea atroviridis (strain ATCC 20476 / IMI 206040)</name>
    <name type="common">Trichoderma atroviride</name>
    <dbReference type="NCBI Taxonomy" id="452589"/>
    <lineage>
        <taxon>Eukaryota</taxon>
        <taxon>Fungi</taxon>
        <taxon>Dikarya</taxon>
        <taxon>Ascomycota</taxon>
        <taxon>Pezizomycotina</taxon>
        <taxon>Sordariomycetes</taxon>
        <taxon>Hypocreomycetidae</taxon>
        <taxon>Hypocreales</taxon>
        <taxon>Hypocreaceae</taxon>
        <taxon>Trichoderma</taxon>
    </lineage>
</organism>
<evidence type="ECO:0000259" key="1">
    <source>
        <dbReference type="Pfam" id="PF06985"/>
    </source>
</evidence>
<proteinExistence type="predicted"/>
<accession>G9NGZ1</accession>
<dbReference type="Pfam" id="PF06985">
    <property type="entry name" value="HET"/>
    <property type="match status" value="1"/>
</dbReference>
<keyword evidence="4" id="KW-1185">Reference proteome</keyword>
<name>G9NGZ1_HYPAI</name>